<protein>
    <recommendedName>
        <fullName evidence="1">F-box associated beta-propeller type 3 domain-containing protein</fullName>
    </recommendedName>
</protein>
<name>A0A9N7NRG1_STRHE</name>
<dbReference type="Pfam" id="PF08268">
    <property type="entry name" value="FBA_3"/>
    <property type="match status" value="1"/>
</dbReference>
<feature type="domain" description="F-box associated beta-propeller type 3" evidence="1">
    <location>
        <begin position="1"/>
        <end position="106"/>
    </location>
</feature>
<dbReference type="InterPro" id="IPR017451">
    <property type="entry name" value="F-box-assoc_interact_dom"/>
</dbReference>
<evidence type="ECO:0000313" key="3">
    <source>
        <dbReference type="Proteomes" id="UP001153555"/>
    </source>
</evidence>
<dbReference type="NCBIfam" id="TIGR01640">
    <property type="entry name" value="F_box_assoc_1"/>
    <property type="match status" value="1"/>
</dbReference>
<dbReference type="EMBL" id="CACSLK010028053">
    <property type="protein sequence ID" value="CAA0834887.1"/>
    <property type="molecule type" value="Genomic_DNA"/>
</dbReference>
<keyword evidence="3" id="KW-1185">Reference proteome</keyword>
<evidence type="ECO:0000259" key="1">
    <source>
        <dbReference type="Pfam" id="PF08268"/>
    </source>
</evidence>
<dbReference type="InterPro" id="IPR013187">
    <property type="entry name" value="F-box-assoc_dom_typ3"/>
</dbReference>
<sequence length="172" mass="19114">MNPTTGQVVLLPPLVDHVQTGFHAIGYVPASMEYKAVIFCPLSAMYDKRWCYILNVGVDKSWRKVEFESTTPLRLHQLMISEGFMHWAHPTTNQVLTVNLETETFTETPGPNPNPVAAGTGNVNNIYLSTGRYLSLLRCCGDESTGKGGMEKEGRFFIGGSQGKIRTIRYPT</sequence>
<evidence type="ECO:0000313" key="2">
    <source>
        <dbReference type="EMBL" id="CAA0834887.1"/>
    </source>
</evidence>
<organism evidence="2 3">
    <name type="scientific">Striga hermonthica</name>
    <name type="common">Purple witchweed</name>
    <name type="synonym">Buchnera hermonthica</name>
    <dbReference type="NCBI Taxonomy" id="68872"/>
    <lineage>
        <taxon>Eukaryota</taxon>
        <taxon>Viridiplantae</taxon>
        <taxon>Streptophyta</taxon>
        <taxon>Embryophyta</taxon>
        <taxon>Tracheophyta</taxon>
        <taxon>Spermatophyta</taxon>
        <taxon>Magnoliopsida</taxon>
        <taxon>eudicotyledons</taxon>
        <taxon>Gunneridae</taxon>
        <taxon>Pentapetalae</taxon>
        <taxon>asterids</taxon>
        <taxon>lamiids</taxon>
        <taxon>Lamiales</taxon>
        <taxon>Orobanchaceae</taxon>
        <taxon>Buchnereae</taxon>
        <taxon>Striga</taxon>
    </lineage>
</organism>
<comment type="caution">
    <text evidence="2">The sequence shown here is derived from an EMBL/GenBank/DDBJ whole genome shotgun (WGS) entry which is preliminary data.</text>
</comment>
<gene>
    <name evidence="2" type="ORF">SHERM_02693</name>
</gene>
<proteinExistence type="predicted"/>
<reference evidence="2" key="1">
    <citation type="submission" date="2019-12" db="EMBL/GenBank/DDBJ databases">
        <authorList>
            <person name="Scholes J."/>
        </authorList>
    </citation>
    <scope>NUCLEOTIDE SEQUENCE</scope>
</reference>
<dbReference type="OrthoDB" id="917583at2759"/>
<accession>A0A9N7NRG1</accession>
<dbReference type="AlphaFoldDB" id="A0A9N7NRG1"/>
<dbReference type="Proteomes" id="UP001153555">
    <property type="component" value="Unassembled WGS sequence"/>
</dbReference>